<evidence type="ECO:0000256" key="2">
    <source>
        <dbReference type="ARBA" id="ARBA00009370"/>
    </source>
</evidence>
<comment type="similarity">
    <text evidence="2 3">Belongs to the peptidase S26 family.</text>
</comment>
<keyword evidence="3" id="KW-0812">Transmembrane</keyword>
<dbReference type="InterPro" id="IPR000223">
    <property type="entry name" value="Pept_S26A_signal_pept_1"/>
</dbReference>
<protein>
    <recommendedName>
        <fullName evidence="3">Signal peptidase I</fullName>
        <ecNumber evidence="3">3.4.21.89</ecNumber>
    </recommendedName>
</protein>
<dbReference type="EC" id="3.4.21.89" evidence="3"/>
<dbReference type="InterPro" id="IPR019533">
    <property type="entry name" value="Peptidase_S26"/>
</dbReference>
<comment type="catalytic activity">
    <reaction evidence="3">
        <text>Cleavage of hydrophobic, N-terminal signal or leader sequences from secreted and periplasmic proteins.</text>
        <dbReference type="EC" id="3.4.21.89"/>
    </reaction>
</comment>
<dbReference type="GO" id="GO:0004252">
    <property type="term" value="F:serine-type endopeptidase activity"/>
    <property type="evidence" value="ECO:0007669"/>
    <property type="project" value="InterPro"/>
</dbReference>
<dbReference type="SUPFAM" id="SSF51306">
    <property type="entry name" value="LexA/Signal peptidase"/>
    <property type="match status" value="1"/>
</dbReference>
<keyword evidence="3" id="KW-0645">Protease</keyword>
<dbReference type="PANTHER" id="PTHR43390:SF1">
    <property type="entry name" value="CHLOROPLAST PROCESSING PEPTIDASE"/>
    <property type="match status" value="1"/>
</dbReference>
<keyword evidence="3 5" id="KW-0378">Hydrolase</keyword>
<accession>A0A9D1I1C7</accession>
<reference evidence="5" key="2">
    <citation type="journal article" date="2021" name="PeerJ">
        <title>Extensive microbial diversity within the chicken gut microbiome revealed by metagenomics and culture.</title>
        <authorList>
            <person name="Gilroy R."/>
            <person name="Ravi A."/>
            <person name="Getino M."/>
            <person name="Pursley I."/>
            <person name="Horton D.L."/>
            <person name="Alikhan N.F."/>
            <person name="Baker D."/>
            <person name="Gharbi K."/>
            <person name="Hall N."/>
            <person name="Watson M."/>
            <person name="Adriaenssens E.M."/>
            <person name="Foster-Nyarko E."/>
            <person name="Jarju S."/>
            <person name="Secka A."/>
            <person name="Antonio M."/>
            <person name="Oren A."/>
            <person name="Chaudhuri R.R."/>
            <person name="La Ragione R."/>
            <person name="Hildebrand F."/>
            <person name="Pallen M.J."/>
        </authorList>
    </citation>
    <scope>NUCLEOTIDE SEQUENCE</scope>
    <source>
        <strain evidence="5">ChiHcec3-6078</strain>
    </source>
</reference>
<dbReference type="GO" id="GO:0006465">
    <property type="term" value="P:signal peptide processing"/>
    <property type="evidence" value="ECO:0007669"/>
    <property type="project" value="InterPro"/>
</dbReference>
<evidence type="ECO:0000256" key="3">
    <source>
        <dbReference type="RuleBase" id="RU362042"/>
    </source>
</evidence>
<proteinExistence type="inferred from homology"/>
<dbReference type="InterPro" id="IPR036286">
    <property type="entry name" value="LexA/Signal_pep-like_sf"/>
</dbReference>
<dbReference type="GO" id="GO:0009003">
    <property type="term" value="F:signal peptidase activity"/>
    <property type="evidence" value="ECO:0007669"/>
    <property type="project" value="UniProtKB-EC"/>
</dbReference>
<reference evidence="5" key="1">
    <citation type="submission" date="2020-10" db="EMBL/GenBank/DDBJ databases">
        <authorList>
            <person name="Gilroy R."/>
        </authorList>
    </citation>
    <scope>NUCLEOTIDE SEQUENCE</scope>
    <source>
        <strain evidence="5">ChiHcec3-6078</strain>
    </source>
</reference>
<keyword evidence="3" id="KW-0472">Membrane</keyword>
<evidence type="ECO:0000313" key="6">
    <source>
        <dbReference type="Proteomes" id="UP000824090"/>
    </source>
</evidence>
<dbReference type="Gene3D" id="2.10.109.10">
    <property type="entry name" value="Umud Fragment, subunit A"/>
    <property type="match status" value="1"/>
</dbReference>
<sequence length="162" mass="17646">MKGKVFIYMGAALAGAAAAFFLSGIFYITTVTGAGMEPELRDGTTVIINKTAYMDSSPEIGDIAAFKNRVYGENGESGILVRRVAAGPGDSVEIKDNIFYLNGKPYDKYMNEAVHMEDMDKVNLDESSVFLLNDNRKALLDSRDEAVGVLKVKDLLGKVCFK</sequence>
<dbReference type="CDD" id="cd06530">
    <property type="entry name" value="S26_SPase_I"/>
    <property type="match status" value="1"/>
</dbReference>
<organism evidence="5 6">
    <name type="scientific">Candidatus Allocopromorpha excrementigallinarum</name>
    <dbReference type="NCBI Taxonomy" id="2840742"/>
    <lineage>
        <taxon>Bacteria</taxon>
        <taxon>Bacillati</taxon>
        <taxon>Bacillota</taxon>
        <taxon>Clostridia</taxon>
        <taxon>Eubacteriales</taxon>
        <taxon>Eubacteriaceae</taxon>
        <taxon>Eubacteriaceae incertae sedis</taxon>
        <taxon>Candidatus Allocopromorpha</taxon>
    </lineage>
</organism>
<name>A0A9D1I1C7_9FIRM</name>
<evidence type="ECO:0000313" key="5">
    <source>
        <dbReference type="EMBL" id="HIU25150.1"/>
    </source>
</evidence>
<dbReference type="NCBIfam" id="TIGR02227">
    <property type="entry name" value="sigpep_I_bact"/>
    <property type="match status" value="1"/>
</dbReference>
<dbReference type="EMBL" id="DVMP01000033">
    <property type="protein sequence ID" value="HIU25150.1"/>
    <property type="molecule type" value="Genomic_DNA"/>
</dbReference>
<gene>
    <name evidence="5" type="primary">lepB</name>
    <name evidence="5" type="ORF">IAC50_01465</name>
</gene>
<dbReference type="GO" id="GO:0005886">
    <property type="term" value="C:plasma membrane"/>
    <property type="evidence" value="ECO:0007669"/>
    <property type="project" value="UniProtKB-SubCell"/>
</dbReference>
<feature type="domain" description="Peptidase S26" evidence="4">
    <location>
        <begin position="13"/>
        <end position="160"/>
    </location>
</feature>
<comment type="subcellular location">
    <subcellularLocation>
        <location evidence="1">Cell membrane</location>
        <topology evidence="1">Single-pass type II membrane protein</topology>
    </subcellularLocation>
    <subcellularLocation>
        <location evidence="3">Membrane</location>
        <topology evidence="3">Single-pass type II membrane protein</topology>
    </subcellularLocation>
</comment>
<evidence type="ECO:0000259" key="4">
    <source>
        <dbReference type="Pfam" id="PF10502"/>
    </source>
</evidence>
<comment type="caution">
    <text evidence="5">The sequence shown here is derived from an EMBL/GenBank/DDBJ whole genome shotgun (WGS) entry which is preliminary data.</text>
</comment>
<dbReference type="AlphaFoldDB" id="A0A9D1I1C7"/>
<feature type="transmembrane region" description="Helical" evidence="3">
    <location>
        <begin position="6"/>
        <end position="28"/>
    </location>
</feature>
<dbReference type="PANTHER" id="PTHR43390">
    <property type="entry name" value="SIGNAL PEPTIDASE I"/>
    <property type="match status" value="1"/>
</dbReference>
<dbReference type="Pfam" id="PF10502">
    <property type="entry name" value="Peptidase_S26"/>
    <property type="match status" value="1"/>
</dbReference>
<keyword evidence="3" id="KW-1133">Transmembrane helix</keyword>
<dbReference type="Proteomes" id="UP000824090">
    <property type="component" value="Unassembled WGS sequence"/>
</dbReference>
<evidence type="ECO:0000256" key="1">
    <source>
        <dbReference type="ARBA" id="ARBA00004401"/>
    </source>
</evidence>
<dbReference type="PRINTS" id="PR00727">
    <property type="entry name" value="LEADERPTASE"/>
</dbReference>